<keyword evidence="1" id="KW-0472">Membrane</keyword>
<dbReference type="Pfam" id="PF04306">
    <property type="entry name" value="DUF456"/>
    <property type="match status" value="1"/>
</dbReference>
<name>A0AA46TI45_9ACTN</name>
<keyword evidence="1" id="KW-1133">Transmembrane helix</keyword>
<protein>
    <submittedName>
        <fullName evidence="2">DUF456 domain-containing protein</fullName>
    </submittedName>
</protein>
<dbReference type="EMBL" id="CP094970">
    <property type="protein sequence ID" value="UYM05284.1"/>
    <property type="molecule type" value="Genomic_DNA"/>
</dbReference>
<dbReference type="AlphaFoldDB" id="A0AA46TI45"/>
<evidence type="ECO:0000256" key="1">
    <source>
        <dbReference type="SAM" id="Phobius"/>
    </source>
</evidence>
<keyword evidence="3" id="KW-1185">Reference proteome</keyword>
<sequence length="158" mass="16351">MTTEILVALAILVGLVGIVVPIMPGSLLVLGAIAVWAFTTATATGYVVLGTAAALIGLATLVKYVWPHRRLRAAAVPTRSIIQGGIAGIVGFFVIPLVGLPIGFVTGTYLAEHVRTRDRRAAWRATVAATKAVGLSLLVELTGALLAAGVWVVAVTRM</sequence>
<feature type="transmembrane region" description="Helical" evidence="1">
    <location>
        <begin position="6"/>
        <end position="39"/>
    </location>
</feature>
<keyword evidence="1" id="KW-0812">Transmembrane</keyword>
<organism evidence="2 3">
    <name type="scientific">Solicola gregarius</name>
    <dbReference type="NCBI Taxonomy" id="2908642"/>
    <lineage>
        <taxon>Bacteria</taxon>
        <taxon>Bacillati</taxon>
        <taxon>Actinomycetota</taxon>
        <taxon>Actinomycetes</taxon>
        <taxon>Propionibacteriales</taxon>
        <taxon>Nocardioidaceae</taxon>
        <taxon>Solicola</taxon>
    </lineage>
</organism>
<proteinExistence type="predicted"/>
<dbReference type="InterPro" id="IPR007403">
    <property type="entry name" value="DUF456"/>
</dbReference>
<evidence type="ECO:0000313" key="3">
    <source>
        <dbReference type="Proteomes" id="UP001164390"/>
    </source>
</evidence>
<evidence type="ECO:0000313" key="2">
    <source>
        <dbReference type="EMBL" id="UYM05284.1"/>
    </source>
</evidence>
<feature type="transmembrane region" description="Helical" evidence="1">
    <location>
        <begin position="132"/>
        <end position="154"/>
    </location>
</feature>
<reference evidence="2" key="1">
    <citation type="submission" date="2022-01" db="EMBL/GenBank/DDBJ databases">
        <title>Nocardioidaceae gen. sp. A5X3R13.</title>
        <authorList>
            <person name="Lopez Marin M.A."/>
            <person name="Uhlik O."/>
        </authorList>
    </citation>
    <scope>NUCLEOTIDE SEQUENCE</scope>
    <source>
        <strain evidence="2">A5X3R13</strain>
    </source>
</reference>
<dbReference type="KEGG" id="sgrg:L0C25_22680"/>
<feature type="transmembrane region" description="Helical" evidence="1">
    <location>
        <begin position="86"/>
        <end position="111"/>
    </location>
</feature>
<accession>A0AA46TI45</accession>
<feature type="transmembrane region" description="Helical" evidence="1">
    <location>
        <begin position="46"/>
        <end position="66"/>
    </location>
</feature>
<dbReference type="Proteomes" id="UP001164390">
    <property type="component" value="Chromosome"/>
</dbReference>
<dbReference type="RefSeq" id="WP_271634085.1">
    <property type="nucleotide sequence ID" value="NZ_CP094970.1"/>
</dbReference>
<gene>
    <name evidence="2" type="ORF">L0C25_22680</name>
</gene>